<comment type="caution">
    <text evidence="18">The sequence shown here is derived from an EMBL/GenBank/DDBJ whole genome shotgun (WGS) entry which is preliminary data.</text>
</comment>
<evidence type="ECO:0000256" key="3">
    <source>
        <dbReference type="ARBA" id="ARBA00022605"/>
    </source>
</evidence>
<evidence type="ECO:0000256" key="13">
    <source>
        <dbReference type="ARBA" id="ARBA00029437"/>
    </source>
</evidence>
<dbReference type="InterPro" id="IPR004404">
    <property type="entry name" value="DihydroxyA_deHydtase"/>
</dbReference>
<comment type="subunit">
    <text evidence="15">Homodimer.</text>
</comment>
<dbReference type="InterPro" id="IPR056740">
    <property type="entry name" value="ILV_EDD_C"/>
</dbReference>
<dbReference type="InterPro" id="IPR000581">
    <property type="entry name" value="ILV_EDD_N"/>
</dbReference>
<comment type="function">
    <text evidence="15">Functions in the biosynthesis of branched-chain amino acids. Catalyzes the dehydration of (2R,3R)-2,3-dihydroxy-3-methylpentanoate (2,3-dihydroxy-3-methylvalerate) into 2-oxo-3-methylpentanoate (2-oxo-3-methylvalerate) and of (2R)-2,3-dihydroxy-3-methylbutanoate (2,3-dihydroxyisovalerate) into 2-oxo-3-methylbutanoate (2-oxoisovalerate), the penultimate precursor to L-isoleucine and L-valine, respectively.</text>
</comment>
<comment type="cofactor">
    <cofactor evidence="1 15">
        <name>Mg(2+)</name>
        <dbReference type="ChEBI" id="CHEBI:18420"/>
    </cofactor>
</comment>
<comment type="caution">
    <text evidence="15">Lacks conserved residue(s) required for the propagation of feature annotation.</text>
</comment>
<evidence type="ECO:0000256" key="9">
    <source>
        <dbReference type="ARBA" id="ARBA00023239"/>
    </source>
</evidence>
<keyword evidence="4 15" id="KW-0001">2Fe-2S</keyword>
<dbReference type="GO" id="GO:0000287">
    <property type="term" value="F:magnesium ion binding"/>
    <property type="evidence" value="ECO:0007669"/>
    <property type="project" value="UniProtKB-UniRule"/>
</dbReference>
<comment type="catalytic activity">
    <reaction evidence="15">
        <text>(2R,3R)-2,3-dihydroxy-3-methylpentanoate = (S)-3-methyl-2-oxopentanoate + H2O</text>
        <dbReference type="Rhea" id="RHEA:27694"/>
        <dbReference type="ChEBI" id="CHEBI:15377"/>
        <dbReference type="ChEBI" id="CHEBI:35146"/>
        <dbReference type="ChEBI" id="CHEBI:49258"/>
        <dbReference type="EC" id="4.2.1.9"/>
    </reaction>
</comment>
<dbReference type="UniPathway" id="UPA00049">
    <property type="reaction ID" value="UER00061"/>
</dbReference>
<organism evidence="18 19">
    <name type="scientific">Sphingomonas kaistensis</name>
    <dbReference type="NCBI Taxonomy" id="298708"/>
    <lineage>
        <taxon>Bacteria</taxon>
        <taxon>Pseudomonadati</taxon>
        <taxon>Pseudomonadota</taxon>
        <taxon>Alphaproteobacteria</taxon>
        <taxon>Sphingomonadales</taxon>
        <taxon>Sphingomonadaceae</taxon>
        <taxon>Sphingomonas</taxon>
    </lineage>
</organism>
<evidence type="ECO:0000256" key="1">
    <source>
        <dbReference type="ARBA" id="ARBA00001946"/>
    </source>
</evidence>
<comment type="pathway">
    <text evidence="13 15">Amino-acid biosynthesis; L-isoleucine biosynthesis; L-isoleucine from 2-oxobutanoate: step 3/4.</text>
</comment>
<dbReference type="PANTHER" id="PTHR21000">
    <property type="entry name" value="DIHYDROXY-ACID DEHYDRATASE DAD"/>
    <property type="match status" value="1"/>
</dbReference>
<evidence type="ECO:0000256" key="10">
    <source>
        <dbReference type="ARBA" id="ARBA00023304"/>
    </source>
</evidence>
<name>A0A7X6BHY3_9SPHN</name>
<protein>
    <recommendedName>
        <fullName evidence="14 15">Dihydroxy-acid dehydratase</fullName>
        <shortName evidence="15">DAD</shortName>
        <ecNumber evidence="14 15">4.2.1.9</ecNumber>
    </recommendedName>
</protein>
<evidence type="ECO:0000256" key="7">
    <source>
        <dbReference type="ARBA" id="ARBA00023004"/>
    </source>
</evidence>
<dbReference type="SUPFAM" id="SSF52016">
    <property type="entry name" value="LeuD/IlvD-like"/>
    <property type="match status" value="1"/>
</dbReference>
<dbReference type="Proteomes" id="UP000558192">
    <property type="component" value="Unassembled WGS sequence"/>
</dbReference>
<evidence type="ECO:0000256" key="15">
    <source>
        <dbReference type="HAMAP-Rule" id="MF_00012"/>
    </source>
</evidence>
<gene>
    <name evidence="15" type="primary">ilvD</name>
    <name evidence="18" type="ORF">GGQ97_002400</name>
</gene>
<evidence type="ECO:0000256" key="4">
    <source>
        <dbReference type="ARBA" id="ARBA00022714"/>
    </source>
</evidence>
<feature type="binding site" evidence="15">
    <location>
        <position position="84"/>
    </location>
    <ligand>
        <name>Mg(2+)</name>
        <dbReference type="ChEBI" id="CHEBI:18420"/>
    </ligand>
</feature>
<dbReference type="PANTHER" id="PTHR21000:SF5">
    <property type="entry name" value="DIHYDROXY-ACID DEHYDRATASE, MITOCHONDRIAL"/>
    <property type="match status" value="1"/>
</dbReference>
<dbReference type="AlphaFoldDB" id="A0A7X6BHY3"/>
<dbReference type="RefSeq" id="WP_168069919.1">
    <property type="nucleotide sequence ID" value="NZ_JAATJC010000001.1"/>
</dbReference>
<reference evidence="18 19" key="1">
    <citation type="submission" date="2020-03" db="EMBL/GenBank/DDBJ databases">
        <title>Genomic Encyclopedia of Type Strains, Phase IV (KMG-IV): sequencing the most valuable type-strain genomes for metagenomic binning, comparative biology and taxonomic classification.</title>
        <authorList>
            <person name="Goeker M."/>
        </authorList>
    </citation>
    <scope>NUCLEOTIDE SEQUENCE [LARGE SCALE GENOMIC DNA]</scope>
    <source>
        <strain evidence="18 19">DSM 16846</strain>
    </source>
</reference>
<feature type="binding site" evidence="15">
    <location>
        <position position="52"/>
    </location>
    <ligand>
        <name>[2Fe-2S] cluster</name>
        <dbReference type="ChEBI" id="CHEBI:190135"/>
    </ligand>
</feature>
<feature type="domain" description="Dihydroxy-acid/6-phosphogluconate dehydratase N-terminal" evidence="16">
    <location>
        <begin position="37"/>
        <end position="353"/>
    </location>
</feature>
<dbReference type="UniPathway" id="UPA00047">
    <property type="reaction ID" value="UER00057"/>
</dbReference>
<dbReference type="PROSITE" id="PS00887">
    <property type="entry name" value="ILVD_EDD_2"/>
    <property type="match status" value="1"/>
</dbReference>
<evidence type="ECO:0000256" key="5">
    <source>
        <dbReference type="ARBA" id="ARBA00022723"/>
    </source>
</evidence>
<feature type="domain" description="Dihydroxy-acid/6-phosphogluconate dehydratase C-terminal" evidence="17">
    <location>
        <begin position="367"/>
        <end position="552"/>
    </location>
</feature>
<evidence type="ECO:0000256" key="12">
    <source>
        <dbReference type="ARBA" id="ARBA00029436"/>
    </source>
</evidence>
<feature type="binding site" description="via carbamate group" evidence="15">
    <location>
        <position position="127"/>
    </location>
    <ligand>
        <name>Mg(2+)</name>
        <dbReference type="ChEBI" id="CHEBI:18420"/>
    </ligand>
</feature>
<dbReference type="HAMAP" id="MF_00012">
    <property type="entry name" value="IlvD"/>
    <property type="match status" value="1"/>
</dbReference>
<dbReference type="FunFam" id="3.50.30.80:FF:000001">
    <property type="entry name" value="Dihydroxy-acid dehydratase"/>
    <property type="match status" value="1"/>
</dbReference>
<keyword evidence="5 15" id="KW-0479">Metal-binding</keyword>
<dbReference type="Pfam" id="PF24877">
    <property type="entry name" value="ILV_EDD_C"/>
    <property type="match status" value="1"/>
</dbReference>
<evidence type="ECO:0000313" key="19">
    <source>
        <dbReference type="Proteomes" id="UP000558192"/>
    </source>
</evidence>
<comment type="cofactor">
    <cofactor evidence="15">
        <name>[2Fe-2S] cluster</name>
        <dbReference type="ChEBI" id="CHEBI:190135"/>
    </cofactor>
    <text evidence="15">Binds 1 [2Fe-2S] cluster per subunit. This cluster acts as a Lewis acid cofactor.</text>
</comment>
<keyword evidence="19" id="KW-1185">Reference proteome</keyword>
<dbReference type="InterPro" id="IPR042096">
    <property type="entry name" value="Dihydro-acid_dehy_C"/>
</dbReference>
<comment type="similarity">
    <text evidence="2 15">Belongs to the IlvD/Edd family.</text>
</comment>
<dbReference type="InterPro" id="IPR020558">
    <property type="entry name" value="DiOHA_6PGluconate_deHydtase_CS"/>
</dbReference>
<feature type="active site" description="Proton acceptor" evidence="15">
    <location>
        <position position="475"/>
    </location>
</feature>
<accession>A0A7X6BHY3</accession>
<dbReference type="SUPFAM" id="SSF143975">
    <property type="entry name" value="IlvD/EDD N-terminal domain-like"/>
    <property type="match status" value="1"/>
</dbReference>
<keyword evidence="7 15" id="KW-0408">Iron</keyword>
<dbReference type="InterPro" id="IPR050165">
    <property type="entry name" value="DHAD_IlvD/Edd"/>
</dbReference>
<dbReference type="NCBIfam" id="NF002068">
    <property type="entry name" value="PRK00911.1"/>
    <property type="match status" value="1"/>
</dbReference>
<dbReference type="InterPro" id="IPR037237">
    <property type="entry name" value="IlvD/EDD_N"/>
</dbReference>
<proteinExistence type="inferred from homology"/>
<dbReference type="EC" id="4.2.1.9" evidence="14 15"/>
<dbReference type="GO" id="GO:0009099">
    <property type="term" value="P:L-valine biosynthetic process"/>
    <property type="evidence" value="ECO:0007669"/>
    <property type="project" value="UniProtKB-UniRule"/>
</dbReference>
<dbReference type="PROSITE" id="PS00886">
    <property type="entry name" value="ILVD_EDD_1"/>
    <property type="match status" value="1"/>
</dbReference>
<keyword evidence="3 15" id="KW-0028">Amino-acid biosynthesis</keyword>
<comment type="pathway">
    <text evidence="12 15">Amino-acid biosynthesis; L-valine biosynthesis; L-valine from pyruvate: step 3/4.</text>
</comment>
<dbReference type="GO" id="GO:0004160">
    <property type="term" value="F:dihydroxy-acid dehydratase activity"/>
    <property type="evidence" value="ECO:0007669"/>
    <property type="project" value="UniProtKB-UniRule"/>
</dbReference>
<dbReference type="GO" id="GO:0051537">
    <property type="term" value="F:2 iron, 2 sulfur cluster binding"/>
    <property type="evidence" value="ECO:0007669"/>
    <property type="project" value="UniProtKB-UniRule"/>
</dbReference>
<sequence>MTQDGRLPSREMIDGPSRAPARAMLHAAGFDASALAKPMIAIVHSYSNVTPCNMHLRDLAAHAAEGIKAAGATPVEFNTIVVTDGIAMGTRGMRASLMSREVITDSAELVVRGHSMDAVLFIVGCDKTIPAAAMAAARLDLPSVILYGGSILPGRHAGKAITIQDVFEAVGQHSAGGIDDAELHAVEAAACPGAGACGGQFTANTMALAMSFLGLSPIGLNDIPAVLKEKAEAAREAGRLTVEALRAGRNARQMITATALRNAAVAGTATAGSTNLILHLLAIAREAGIPASDFDIDLFDEVSRATPVIADLKPGGRFMAPDMSAAGGTALLGRRLMEAGLIEDAPTVTGQSLFACFADAPETPGQEVIVTAAQPIKARGGFGICYGNIAPAGCVVKLAGHGKLRFEGPARVFDGEEAAFAAVTAGVIQAGDVVVIRGEGPAGGPGMREMLGVTAAIQGRGLGDHVALITDGRFSGATYGFMVGHVSPEAARGGPIALLNDGDTILIDVERRVVETDADLAARPARDWPVSPEATGAFAKYAASVSSASQGAVTLPG</sequence>
<dbReference type="Pfam" id="PF00920">
    <property type="entry name" value="ILVD_EDD_N"/>
    <property type="match status" value="1"/>
</dbReference>
<keyword evidence="9 15" id="KW-0456">Lyase</keyword>
<evidence type="ECO:0000256" key="8">
    <source>
        <dbReference type="ARBA" id="ARBA00023014"/>
    </source>
</evidence>
<keyword evidence="10 15" id="KW-0100">Branched-chain amino acid biosynthesis</keyword>
<comment type="catalytic activity">
    <reaction evidence="11">
        <text>(2R)-2,3-dihydroxy-3-methylbutanoate = 3-methyl-2-oxobutanoate + H2O</text>
        <dbReference type="Rhea" id="RHEA:24809"/>
        <dbReference type="ChEBI" id="CHEBI:11851"/>
        <dbReference type="ChEBI" id="CHEBI:15377"/>
        <dbReference type="ChEBI" id="CHEBI:49072"/>
        <dbReference type="EC" id="4.2.1.9"/>
    </reaction>
    <physiologicalReaction direction="left-to-right" evidence="11">
        <dbReference type="Rhea" id="RHEA:24810"/>
    </physiologicalReaction>
</comment>
<evidence type="ECO:0000256" key="14">
    <source>
        <dbReference type="ARBA" id="ARBA00029490"/>
    </source>
</evidence>
<evidence type="ECO:0000259" key="17">
    <source>
        <dbReference type="Pfam" id="PF24877"/>
    </source>
</evidence>
<dbReference type="Gene3D" id="3.50.30.80">
    <property type="entry name" value="IlvD/EDD C-terminal domain-like"/>
    <property type="match status" value="1"/>
</dbReference>
<evidence type="ECO:0000256" key="2">
    <source>
        <dbReference type="ARBA" id="ARBA00006486"/>
    </source>
</evidence>
<dbReference type="GO" id="GO:0009097">
    <property type="term" value="P:isoleucine biosynthetic process"/>
    <property type="evidence" value="ECO:0007669"/>
    <property type="project" value="UniProtKB-UniRule"/>
</dbReference>
<keyword evidence="6 15" id="KW-0460">Magnesium</keyword>
<dbReference type="EMBL" id="JAATJC010000001">
    <property type="protein sequence ID" value="NJC06607.1"/>
    <property type="molecule type" value="Genomic_DNA"/>
</dbReference>
<evidence type="ECO:0000313" key="18">
    <source>
        <dbReference type="EMBL" id="NJC06607.1"/>
    </source>
</evidence>
<evidence type="ECO:0000256" key="6">
    <source>
        <dbReference type="ARBA" id="ARBA00022842"/>
    </source>
</evidence>
<evidence type="ECO:0000256" key="11">
    <source>
        <dbReference type="ARBA" id="ARBA00029304"/>
    </source>
</evidence>
<feature type="modified residue" description="N6-carboxylysine" evidence="15">
    <location>
        <position position="127"/>
    </location>
</feature>
<keyword evidence="8 15" id="KW-0411">Iron-sulfur</keyword>
<evidence type="ECO:0000259" key="16">
    <source>
        <dbReference type="Pfam" id="PF00920"/>
    </source>
</evidence>
<feature type="binding site" evidence="15">
    <location>
        <position position="449"/>
    </location>
    <ligand>
        <name>Mg(2+)</name>
        <dbReference type="ChEBI" id="CHEBI:18420"/>
    </ligand>
</feature>
<feature type="binding site" evidence="15">
    <location>
        <position position="126"/>
    </location>
    <ligand>
        <name>Mg(2+)</name>
        <dbReference type="ChEBI" id="CHEBI:18420"/>
    </ligand>
</feature>